<evidence type="ECO:0000313" key="1">
    <source>
        <dbReference type="EMBL" id="MBU5491441.1"/>
    </source>
</evidence>
<protein>
    <submittedName>
        <fullName evidence="1">Uncharacterized protein</fullName>
    </submittedName>
</protein>
<accession>A0ABS6EWF2</accession>
<dbReference type="EMBL" id="JAHLQI010000009">
    <property type="protein sequence ID" value="MBU5491441.1"/>
    <property type="molecule type" value="Genomic_DNA"/>
</dbReference>
<gene>
    <name evidence="1" type="ORF">KQI75_12600</name>
</gene>
<keyword evidence="2" id="KW-1185">Reference proteome</keyword>
<comment type="caution">
    <text evidence="1">The sequence shown here is derived from an EMBL/GenBank/DDBJ whole genome shotgun (WGS) entry which is preliminary data.</text>
</comment>
<evidence type="ECO:0000313" key="2">
    <source>
        <dbReference type="Proteomes" id="UP000783588"/>
    </source>
</evidence>
<dbReference type="Proteomes" id="UP000783588">
    <property type="component" value="Unassembled WGS sequence"/>
</dbReference>
<dbReference type="RefSeq" id="WP_216471181.1">
    <property type="nucleotide sequence ID" value="NZ_JAHLQI010000009.1"/>
</dbReference>
<reference evidence="1 2" key="1">
    <citation type="submission" date="2021-06" db="EMBL/GenBank/DDBJ databases">
        <authorList>
            <person name="Sun Q."/>
            <person name="Li D."/>
        </authorList>
    </citation>
    <scope>NUCLEOTIDE SEQUENCE [LARGE SCALE GENOMIC DNA]</scope>
    <source>
        <strain evidence="1 2">MSJd-7</strain>
    </source>
</reference>
<organism evidence="1 2">
    <name type="scientific">Butyricicoccus intestinisimiae</name>
    <dbReference type="NCBI Taxonomy" id="2841509"/>
    <lineage>
        <taxon>Bacteria</taxon>
        <taxon>Bacillati</taxon>
        <taxon>Bacillota</taxon>
        <taxon>Clostridia</taxon>
        <taxon>Eubacteriales</taxon>
        <taxon>Butyricicoccaceae</taxon>
        <taxon>Butyricicoccus</taxon>
    </lineage>
</organism>
<proteinExistence type="predicted"/>
<sequence>MPDATIAACHIASLEHPITALADRPPLSAEDLKAYFDANPIQLMHAHNALVQTLSGTSGAENIGFANTAGVSASNVQSAIEQVQQQLSALALGSIPDGSITAVKLAASLQQQLDTIAQLQTTVEQMQTAEHASGTQFPFMILALSADTAETLKDELASAALGLHYTDGVHGLGRQFGWLCSRRSAKTPSEAFLAKQTYADILSDAATRQEIADLAPVLALIKLSAEGLQAYRTALQGKL</sequence>
<name>A0ABS6EWF2_9FIRM</name>